<feature type="signal peptide" evidence="2">
    <location>
        <begin position="1"/>
        <end position="21"/>
    </location>
</feature>
<proteinExistence type="inferred from homology"/>
<accession>A0A9X3S6M4</accession>
<organism evidence="3 4">
    <name type="scientific">Solirubrobacter ginsenosidimutans</name>
    <dbReference type="NCBI Taxonomy" id="490573"/>
    <lineage>
        <taxon>Bacteria</taxon>
        <taxon>Bacillati</taxon>
        <taxon>Actinomycetota</taxon>
        <taxon>Thermoleophilia</taxon>
        <taxon>Solirubrobacterales</taxon>
        <taxon>Solirubrobacteraceae</taxon>
        <taxon>Solirubrobacter</taxon>
    </lineage>
</organism>
<comment type="similarity">
    <text evidence="1">Belongs to the peptidase S45 family.</text>
</comment>
<dbReference type="PANTHER" id="PTHR34218:SF4">
    <property type="entry name" value="ACYL-HOMOSERINE LACTONE ACYLASE QUIP"/>
    <property type="match status" value="1"/>
</dbReference>
<evidence type="ECO:0000313" key="4">
    <source>
        <dbReference type="Proteomes" id="UP001149140"/>
    </source>
</evidence>
<evidence type="ECO:0000256" key="1">
    <source>
        <dbReference type="ARBA" id="ARBA00006586"/>
    </source>
</evidence>
<keyword evidence="2" id="KW-0732">Signal</keyword>
<dbReference type="InterPro" id="IPR029055">
    <property type="entry name" value="Ntn_hydrolases_N"/>
</dbReference>
<dbReference type="AlphaFoldDB" id="A0A9X3S6M4"/>
<dbReference type="Pfam" id="PF01804">
    <property type="entry name" value="Penicil_amidase"/>
    <property type="match status" value="1"/>
</dbReference>
<keyword evidence="4" id="KW-1185">Reference proteome</keyword>
<sequence length="795" mass="84325">MSRIAALAAAAFALSAAPAAADDYAATARNIIPSGQYGSVPPAPGADAQALMYDGLTPLFDQVTDADLLSKFKSEQFGLGEDGPGTVEAIPRAGVTVVRDRFNVPHITGGSRDDVTWAMGWILGEDRGLLLAQARDAARLAAIDAPNIDAFGLVVDLKQFTPTKQVDAIIQRDGDAALKSAGAAGAAVRHDIDVYLEGLNAKLKADGGTRPWTRVDIYAANAITGQIFGQGGGDEARRSEFLSSLRKRYGATKGQGIFDDLSEFDDPDSPATMSKAFPYGKAIGIGKGNAVLDAGSFKPVGPKGLARAASAHPRWTSNFLLVGASRSATGHPLFVGGPQIGYTYPGLTLEADISYPGVQARGATAPGFAGNILIGRGQDYAWSLTSAGSDLIDNYVETLCGGSKTKYVFKGKCLKMGTLDAGTIKGSGRVKFNTTVHGPVTGYAKVGGKTVAVSRKRASYGKDILWQLGFRDLTTGKVNSATALRDAMSTSPFTFNVGYADDRDIAMYSAGKLPKRDPRVDPRLPTKGTGQYEWKGFLSKAQHPFQVNPPSGTLVNWNNRPAPKWGAADDNWSYGSVQRVRMLNDGLAKTPTHTLATVTSAMNAAATQDLRSVALTPVITELLKAAPSPSPRATRMLAILNEWRAGGSSRLDRDLDGVIDAGPGPAIWDAFYPRLAKVALPIKGLDALIGKDSGTASDFTDGGFWYIEKDLERLNGAKLKQPFNMRYCGNGQKAKCAAAVWKALDAVPGDPDALRVDATKERIAFRPGLLPTTIRFTNRPSGIQQVISFSGHRPR</sequence>
<name>A0A9X3S6M4_9ACTN</name>
<comment type="caution">
    <text evidence="3">The sequence shown here is derived from an EMBL/GenBank/DDBJ whole genome shotgun (WGS) entry which is preliminary data.</text>
</comment>
<evidence type="ECO:0000313" key="3">
    <source>
        <dbReference type="EMBL" id="MDA0166982.1"/>
    </source>
</evidence>
<protein>
    <submittedName>
        <fullName evidence="3">Penicillin acylase family protein</fullName>
    </submittedName>
</protein>
<dbReference type="SUPFAM" id="SSF56235">
    <property type="entry name" value="N-terminal nucleophile aminohydrolases (Ntn hydrolases)"/>
    <property type="match status" value="1"/>
</dbReference>
<dbReference type="Proteomes" id="UP001149140">
    <property type="component" value="Unassembled WGS sequence"/>
</dbReference>
<reference evidence="3" key="1">
    <citation type="submission" date="2022-10" db="EMBL/GenBank/DDBJ databases">
        <title>The WGS of Solirubrobacter ginsenosidimutans DSM 21036.</title>
        <authorList>
            <person name="Jiang Z."/>
        </authorList>
    </citation>
    <scope>NUCLEOTIDE SEQUENCE</scope>
    <source>
        <strain evidence="3">DSM 21036</strain>
    </source>
</reference>
<dbReference type="RefSeq" id="WP_270046235.1">
    <property type="nucleotide sequence ID" value="NZ_JAPDOD010000083.1"/>
</dbReference>
<dbReference type="InterPro" id="IPR023343">
    <property type="entry name" value="Penicillin_amidase_dom1"/>
</dbReference>
<dbReference type="EMBL" id="JAPDOD010000083">
    <property type="protein sequence ID" value="MDA0166982.1"/>
    <property type="molecule type" value="Genomic_DNA"/>
</dbReference>
<dbReference type="Gene3D" id="3.60.20.10">
    <property type="entry name" value="Glutamine Phosphoribosylpyrophosphate, subunit 1, domain 1"/>
    <property type="match status" value="2"/>
</dbReference>
<gene>
    <name evidence="3" type="ORF">OM076_42370</name>
</gene>
<dbReference type="GO" id="GO:0016811">
    <property type="term" value="F:hydrolase activity, acting on carbon-nitrogen (but not peptide) bonds, in linear amides"/>
    <property type="evidence" value="ECO:0007669"/>
    <property type="project" value="InterPro"/>
</dbReference>
<dbReference type="PANTHER" id="PTHR34218">
    <property type="entry name" value="PEPTIDASE S45 PENICILLIN AMIDASE"/>
    <property type="match status" value="1"/>
</dbReference>
<dbReference type="Gene3D" id="1.10.287.150">
    <property type="match status" value="1"/>
</dbReference>
<dbReference type="GO" id="GO:0017000">
    <property type="term" value="P:antibiotic biosynthetic process"/>
    <property type="evidence" value="ECO:0007669"/>
    <property type="project" value="InterPro"/>
</dbReference>
<dbReference type="InterPro" id="IPR002692">
    <property type="entry name" value="S45"/>
</dbReference>
<dbReference type="Gene3D" id="1.10.439.10">
    <property type="entry name" value="Penicillin Amidohydrolase, domain 1"/>
    <property type="match status" value="1"/>
</dbReference>
<feature type="chain" id="PRO_5040987575" evidence="2">
    <location>
        <begin position="22"/>
        <end position="795"/>
    </location>
</feature>
<evidence type="ECO:0000256" key="2">
    <source>
        <dbReference type="SAM" id="SignalP"/>
    </source>
</evidence>